<evidence type="ECO:0000313" key="2">
    <source>
        <dbReference type="EMBL" id="MBU7598525.1"/>
    </source>
</evidence>
<feature type="transmembrane region" description="Helical" evidence="1">
    <location>
        <begin position="681"/>
        <end position="704"/>
    </location>
</feature>
<organism evidence="2 3">
    <name type="scientific">Streptomyces tardus</name>
    <dbReference type="NCBI Taxonomy" id="2780544"/>
    <lineage>
        <taxon>Bacteria</taxon>
        <taxon>Bacillati</taxon>
        <taxon>Actinomycetota</taxon>
        <taxon>Actinomycetes</taxon>
        <taxon>Kitasatosporales</taxon>
        <taxon>Streptomycetaceae</taxon>
        <taxon>Streptomyces</taxon>
    </lineage>
</organism>
<dbReference type="RefSeq" id="WP_211040698.1">
    <property type="nucleotide sequence ID" value="NZ_JAELVF020000001.1"/>
</dbReference>
<keyword evidence="1" id="KW-1133">Transmembrane helix</keyword>
<proteinExistence type="predicted"/>
<keyword evidence="1" id="KW-0812">Transmembrane</keyword>
<feature type="transmembrane region" description="Helical" evidence="1">
    <location>
        <begin position="240"/>
        <end position="258"/>
    </location>
</feature>
<feature type="transmembrane region" description="Helical" evidence="1">
    <location>
        <begin position="397"/>
        <end position="416"/>
    </location>
</feature>
<accession>A0A949JQT2</accession>
<name>A0A949JQT2_9ACTN</name>
<keyword evidence="1" id="KW-0472">Membrane</keyword>
<reference evidence="2" key="1">
    <citation type="submission" date="2021-06" db="EMBL/GenBank/DDBJ databases">
        <title>Sequencing of actinobacteria type strains.</title>
        <authorList>
            <person name="Nguyen G.-S."/>
            <person name="Wentzel A."/>
        </authorList>
    </citation>
    <scope>NUCLEOTIDE SEQUENCE</scope>
    <source>
        <strain evidence="2">P38-E01</strain>
    </source>
</reference>
<evidence type="ECO:0000313" key="3">
    <source>
        <dbReference type="Proteomes" id="UP000694501"/>
    </source>
</evidence>
<dbReference type="AlphaFoldDB" id="A0A949JQT2"/>
<evidence type="ECO:0000256" key="1">
    <source>
        <dbReference type="SAM" id="Phobius"/>
    </source>
</evidence>
<protein>
    <submittedName>
        <fullName evidence="2">Uncharacterized protein</fullName>
    </submittedName>
</protein>
<comment type="caution">
    <text evidence="2">The sequence shown here is derived from an EMBL/GenBank/DDBJ whole genome shotgun (WGS) entry which is preliminary data.</text>
</comment>
<keyword evidence="3" id="KW-1185">Reference proteome</keyword>
<feature type="transmembrane region" description="Helical" evidence="1">
    <location>
        <begin position="291"/>
        <end position="310"/>
    </location>
</feature>
<dbReference type="EMBL" id="JAELVF020000001">
    <property type="protein sequence ID" value="MBU7598525.1"/>
    <property type="molecule type" value="Genomic_DNA"/>
</dbReference>
<dbReference type="Proteomes" id="UP000694501">
    <property type="component" value="Unassembled WGS sequence"/>
</dbReference>
<feature type="transmembrane region" description="Helical" evidence="1">
    <location>
        <begin position="24"/>
        <end position="45"/>
    </location>
</feature>
<feature type="transmembrane region" description="Helical" evidence="1">
    <location>
        <begin position="330"/>
        <end position="352"/>
    </location>
</feature>
<feature type="transmembrane region" description="Helical" evidence="1">
    <location>
        <begin position="594"/>
        <end position="616"/>
    </location>
</feature>
<sequence length="714" mass="77600">MSDRLDTLLTRRARRRLRRNRTDLAVLLGVVALGLSLGLTFLVAATSSLRGMDDFAASHHREAGHFEPASGKDVPPEGTPGYETTRTADVTGPGSSVLRLGQPRERINRHQIVSGRELRAADELLLNRRYAQAHGIALGDRITAGERRLTVVGYAAAPDLIAVKNSEIVLQPNHERFGVGFVTAETFAHWREAARTTVFWDASVDVARMSGTYEAATVRDVQNNSRVQQAIGDSQGPRDLALLILGIFLVIIFALLAVHHFENRKREAADLEAFDLLGHRRRAMARHLRDPLAPLLVGWTVASAVALAAAGPAMDINAKLYDYPRMSVDLGTWALASLAIGLLLALLNWAAYRMFYPGRPARTVRRRRLPLARLRWLPDAGYRLRLVRGLRNPREPVATVVLLLVVAFLVNFSLSLRVSVDSYLEALEDQTPFSHMYVLPDGSGSEGPARGTDEAGRLSTLYHASGTAQSVFEVPPRSRYFGSTTGPVVTSAFREKYGIGTGDLLTLRSLDGTRVHPLRITGVTDETTSSYVYLPAGGLAAAAEGGGSGGTESGVPVLFTGSAHPQLEGRTQSVAKEEIVSSGRSIVEIINLQIGLLIGLACLLLVLMLLALYRFVLGTQQEFLRVMRLNGHGPRVLVRALFGFTAPAAVLAVVLSQLLAVRVVRWFFDGIMYDFSAYVPVASGLGVPLLTGALLALLMSVFLLHAHKKMRSPS</sequence>
<gene>
    <name evidence="2" type="ORF">JGS22_013100</name>
</gene>
<feature type="transmembrane region" description="Helical" evidence="1">
    <location>
        <begin position="636"/>
        <end position="661"/>
    </location>
</feature>